<dbReference type="InterPro" id="IPR038765">
    <property type="entry name" value="Papain-like_cys_pep_sf"/>
</dbReference>
<feature type="domain" description="Peptidase C1A papain C-terminal" evidence="4">
    <location>
        <begin position="115"/>
        <end position="332"/>
    </location>
</feature>
<keyword evidence="2" id="KW-1015">Disulfide bond</keyword>
<evidence type="ECO:0000259" key="5">
    <source>
        <dbReference type="SMART" id="SM00848"/>
    </source>
</evidence>
<dbReference type="InterPro" id="IPR039417">
    <property type="entry name" value="Peptidase_C1A_papain-like"/>
</dbReference>
<dbReference type="Gene3D" id="2.40.50.170">
    <property type="entry name" value="Cysteine proteinases. Chain C"/>
    <property type="match status" value="1"/>
</dbReference>
<dbReference type="Pfam" id="PF08246">
    <property type="entry name" value="Inhibitor_I29"/>
    <property type="match status" value="1"/>
</dbReference>
<evidence type="ECO:0000256" key="3">
    <source>
        <dbReference type="SAM" id="SignalP"/>
    </source>
</evidence>
<dbReference type="Pfam" id="PF00112">
    <property type="entry name" value="Peptidase_C1"/>
    <property type="match status" value="1"/>
</dbReference>
<dbReference type="InterPro" id="IPR000668">
    <property type="entry name" value="Peptidase_C1A_C"/>
</dbReference>
<dbReference type="FunFam" id="3.90.70.10:FF:000332">
    <property type="entry name" value="Cathepsin L1"/>
    <property type="match status" value="1"/>
</dbReference>
<dbReference type="InterPro" id="IPR013128">
    <property type="entry name" value="Peptidase_C1A"/>
</dbReference>
<feature type="domain" description="Cathepsin propeptide inhibitor" evidence="5">
    <location>
        <begin position="24"/>
        <end position="82"/>
    </location>
</feature>
<accession>A0A3B0KLD5</accession>
<feature type="chain" id="PRO_5018600236" evidence="3">
    <location>
        <begin position="18"/>
        <end position="333"/>
    </location>
</feature>
<dbReference type="PANTHER" id="PTHR12411">
    <property type="entry name" value="CYSTEINE PROTEASE FAMILY C1-RELATED"/>
    <property type="match status" value="1"/>
</dbReference>
<dbReference type="OrthoDB" id="190265at2759"/>
<organism evidence="6 7">
    <name type="scientific">Drosophila guanche</name>
    <name type="common">Fruit fly</name>
    <dbReference type="NCBI Taxonomy" id="7266"/>
    <lineage>
        <taxon>Eukaryota</taxon>
        <taxon>Metazoa</taxon>
        <taxon>Ecdysozoa</taxon>
        <taxon>Arthropoda</taxon>
        <taxon>Hexapoda</taxon>
        <taxon>Insecta</taxon>
        <taxon>Pterygota</taxon>
        <taxon>Neoptera</taxon>
        <taxon>Endopterygota</taxon>
        <taxon>Diptera</taxon>
        <taxon>Brachycera</taxon>
        <taxon>Muscomorpha</taxon>
        <taxon>Ephydroidea</taxon>
        <taxon>Drosophilidae</taxon>
        <taxon>Drosophila</taxon>
        <taxon>Sophophora</taxon>
    </lineage>
</organism>
<dbReference type="GO" id="GO:0008234">
    <property type="term" value="F:cysteine-type peptidase activity"/>
    <property type="evidence" value="ECO:0007669"/>
    <property type="project" value="InterPro"/>
</dbReference>
<dbReference type="EMBL" id="OUUW01000012">
    <property type="protein sequence ID" value="SPP87389.1"/>
    <property type="molecule type" value="Genomic_DNA"/>
</dbReference>
<dbReference type="InterPro" id="IPR025660">
    <property type="entry name" value="Pept_his_AS"/>
</dbReference>
<evidence type="ECO:0000256" key="1">
    <source>
        <dbReference type="ARBA" id="ARBA00008455"/>
    </source>
</evidence>
<dbReference type="SMART" id="SM00848">
    <property type="entry name" value="Inhibitor_I29"/>
    <property type="match status" value="1"/>
</dbReference>
<dbReference type="Proteomes" id="UP000268350">
    <property type="component" value="Unassembled WGS sequence"/>
</dbReference>
<protein>
    <submittedName>
        <fullName evidence="6">Blast:Cathepsin L</fullName>
    </submittedName>
</protein>
<reference evidence="7" key="1">
    <citation type="submission" date="2018-01" db="EMBL/GenBank/DDBJ databases">
        <authorList>
            <person name="Alioto T."/>
            <person name="Alioto T."/>
        </authorList>
    </citation>
    <scope>NUCLEOTIDE SEQUENCE [LARGE SCALE GENOMIC DNA]</scope>
</reference>
<dbReference type="OMA" id="ANHNRLY"/>
<dbReference type="Gene3D" id="3.90.70.10">
    <property type="entry name" value="Cysteine proteinases"/>
    <property type="match status" value="1"/>
</dbReference>
<dbReference type="CDD" id="cd02248">
    <property type="entry name" value="Peptidase_C1A"/>
    <property type="match status" value="1"/>
</dbReference>
<dbReference type="AlphaFoldDB" id="A0A3B0KLD5"/>
<proteinExistence type="inferred from homology"/>
<evidence type="ECO:0000313" key="6">
    <source>
        <dbReference type="EMBL" id="SPP87389.1"/>
    </source>
</evidence>
<dbReference type="PRINTS" id="PR00705">
    <property type="entry name" value="PAPAIN"/>
</dbReference>
<dbReference type="Gene3D" id="1.10.287.2250">
    <property type="match status" value="1"/>
</dbReference>
<comment type="similarity">
    <text evidence="1">Belongs to the peptidase C1 family.</text>
</comment>
<sequence>MELFLLPLLLCLACASARVSLEDWEAFKARYGKRYNHRDNMRHYGIYNRRAQQVEQHNRLFAAGAVGYEMGLNQFSDTKQNLVSFLANGPEPEEDAATRRSPSKPSDYKYYHEIKDTGKDWRAAGIISAVGNQGDDCLACWSFAASGVIEAHLALKNRQLVELSPKHLLDCSGSPNNGCSGGWVSVALNYTRDHGIATKAAYPFVPQTEACRYESATSGARVRGYVTLNTADEQQLAEVLYNIGPVSVSIDHQHESFMSYRKGVLTEPHCRSERRTLRHAMLLVGFGTDPDWGDYWLIKNSYGTSWGIDGYLQLARNAGNMCGIASIPQYPIV</sequence>
<dbReference type="SUPFAM" id="SSF54001">
    <property type="entry name" value="Cysteine proteinases"/>
    <property type="match status" value="1"/>
</dbReference>
<gene>
    <name evidence="6" type="ORF">DGUA_6G009787</name>
</gene>
<evidence type="ECO:0000259" key="4">
    <source>
        <dbReference type="SMART" id="SM00645"/>
    </source>
</evidence>
<keyword evidence="3" id="KW-0732">Signal</keyword>
<keyword evidence="7" id="KW-1185">Reference proteome</keyword>
<dbReference type="InterPro" id="IPR013201">
    <property type="entry name" value="Prot_inhib_I29"/>
</dbReference>
<evidence type="ECO:0000256" key="2">
    <source>
        <dbReference type="ARBA" id="ARBA00023157"/>
    </source>
</evidence>
<dbReference type="SMART" id="SM00645">
    <property type="entry name" value="Pept_C1"/>
    <property type="match status" value="1"/>
</dbReference>
<dbReference type="PROSITE" id="PS00639">
    <property type="entry name" value="THIOL_PROTEASE_HIS"/>
    <property type="match status" value="1"/>
</dbReference>
<name>A0A3B0KLD5_DROGU</name>
<dbReference type="STRING" id="7266.A0A3B0KLD5"/>
<evidence type="ECO:0000313" key="7">
    <source>
        <dbReference type="Proteomes" id="UP000268350"/>
    </source>
</evidence>
<feature type="signal peptide" evidence="3">
    <location>
        <begin position="1"/>
        <end position="17"/>
    </location>
</feature>
<dbReference type="GO" id="GO:0006508">
    <property type="term" value="P:proteolysis"/>
    <property type="evidence" value="ECO:0007669"/>
    <property type="project" value="InterPro"/>
</dbReference>